<dbReference type="Gene3D" id="1.10.630.10">
    <property type="entry name" value="Cytochrome P450"/>
    <property type="match status" value="1"/>
</dbReference>
<keyword evidence="8 11" id="KW-0408">Iron</keyword>
<keyword evidence="10 13" id="KW-0472">Membrane</keyword>
<feature type="transmembrane region" description="Helical" evidence="13">
    <location>
        <begin position="6"/>
        <end position="30"/>
    </location>
</feature>
<evidence type="ECO:0000256" key="13">
    <source>
        <dbReference type="SAM" id="Phobius"/>
    </source>
</evidence>
<dbReference type="GO" id="GO:0004497">
    <property type="term" value="F:monooxygenase activity"/>
    <property type="evidence" value="ECO:0007669"/>
    <property type="project" value="UniProtKB-KW"/>
</dbReference>
<dbReference type="InterPro" id="IPR001128">
    <property type="entry name" value="Cyt_P450"/>
</dbReference>
<dbReference type="InterPro" id="IPR036396">
    <property type="entry name" value="Cyt_P450_sf"/>
</dbReference>
<protein>
    <recommendedName>
        <fullName evidence="16">Cytochrome P450</fullName>
    </recommendedName>
</protein>
<dbReference type="SUPFAM" id="SSF48264">
    <property type="entry name" value="Cytochrome P450"/>
    <property type="match status" value="1"/>
</dbReference>
<dbReference type="PRINTS" id="PR00385">
    <property type="entry name" value="P450"/>
</dbReference>
<gene>
    <name evidence="14" type="ORF">NE237_008881</name>
</gene>
<evidence type="ECO:0000256" key="2">
    <source>
        <dbReference type="ARBA" id="ARBA00010617"/>
    </source>
</evidence>
<dbReference type="Pfam" id="PF00067">
    <property type="entry name" value="p450"/>
    <property type="match status" value="1"/>
</dbReference>
<comment type="similarity">
    <text evidence="2 12">Belongs to the cytochrome P450 family.</text>
</comment>
<dbReference type="AlphaFoldDB" id="A0A9Q0KWQ3"/>
<comment type="cofactor">
    <cofactor evidence="11">
        <name>heme</name>
        <dbReference type="ChEBI" id="CHEBI:30413"/>
    </cofactor>
</comment>
<keyword evidence="4 13" id="KW-0812">Transmembrane</keyword>
<keyword evidence="9 12" id="KW-0503">Monooxygenase</keyword>
<evidence type="ECO:0000256" key="5">
    <source>
        <dbReference type="ARBA" id="ARBA00022723"/>
    </source>
</evidence>
<name>A0A9Q0KWQ3_9MAGN</name>
<reference evidence="14" key="1">
    <citation type="journal article" date="2023" name="Plant J.">
        <title>The genome of the king protea, Protea cynaroides.</title>
        <authorList>
            <person name="Chang J."/>
            <person name="Duong T.A."/>
            <person name="Schoeman C."/>
            <person name="Ma X."/>
            <person name="Roodt D."/>
            <person name="Barker N."/>
            <person name="Li Z."/>
            <person name="Van de Peer Y."/>
            <person name="Mizrachi E."/>
        </authorList>
    </citation>
    <scope>NUCLEOTIDE SEQUENCE</scope>
    <source>
        <tissue evidence="14">Young leaves</tissue>
    </source>
</reference>
<dbReference type="GO" id="GO:0005506">
    <property type="term" value="F:iron ion binding"/>
    <property type="evidence" value="ECO:0007669"/>
    <property type="project" value="InterPro"/>
</dbReference>
<evidence type="ECO:0000256" key="8">
    <source>
        <dbReference type="ARBA" id="ARBA00023004"/>
    </source>
</evidence>
<evidence type="ECO:0000256" key="10">
    <source>
        <dbReference type="ARBA" id="ARBA00023136"/>
    </source>
</evidence>
<evidence type="ECO:0000256" key="12">
    <source>
        <dbReference type="RuleBase" id="RU000461"/>
    </source>
</evidence>
<comment type="caution">
    <text evidence="14">The sequence shown here is derived from an EMBL/GenBank/DDBJ whole genome shotgun (WGS) entry which is preliminary data.</text>
</comment>
<evidence type="ECO:0008006" key="16">
    <source>
        <dbReference type="Google" id="ProtNLM"/>
    </source>
</evidence>
<dbReference type="InterPro" id="IPR017972">
    <property type="entry name" value="Cyt_P450_CS"/>
</dbReference>
<dbReference type="InterPro" id="IPR002401">
    <property type="entry name" value="Cyt_P450_E_grp-I"/>
</dbReference>
<keyword evidence="7 12" id="KW-0560">Oxidoreductase</keyword>
<evidence type="ECO:0000256" key="6">
    <source>
        <dbReference type="ARBA" id="ARBA00022989"/>
    </source>
</evidence>
<dbReference type="Proteomes" id="UP001141806">
    <property type="component" value="Unassembled WGS sequence"/>
</dbReference>
<dbReference type="GO" id="GO:0016705">
    <property type="term" value="F:oxidoreductase activity, acting on paired donors, with incorporation or reduction of molecular oxygen"/>
    <property type="evidence" value="ECO:0007669"/>
    <property type="project" value="InterPro"/>
</dbReference>
<dbReference type="PANTHER" id="PTHR24282">
    <property type="entry name" value="CYTOCHROME P450 FAMILY MEMBER"/>
    <property type="match status" value="1"/>
</dbReference>
<dbReference type="OrthoDB" id="1470350at2759"/>
<sequence length="529" mass="60248">MELLLVKVLWSLCVMIICSLFGYLYIIGWVKPERVREKLRKQGIRGPPPCFLSGNVPEMKKIQSSVASNSISMEFSDLGDIAAHDYTSTLFPYFEHWRKQYGPIYMYSTGSRQHLYVNHPDLVKEISQSSYWDLGKPLYVGKQLGPMLGNGILRSNGHVWAHQRKIIAPEFSMDKVKGMVGLMVESGLEFINKWEKRVMESEGGIAELKVDDDLRNFSADVISRACFGSSYSQGKQIFSKLRTLQHTMSEQGFLFKATNLRSWIRNLPTKSNREIWRLEREIESLILKTVKDREIKSMDGSNIENDLLQMILEGAKSNQLDSDSSNRFIVDNCKNIYFAGHETTAVAATWCLMLLALYPEWQDRVRVEIAQVCKGRFPDADMLPKMKTMKMVIQETLRLYSPAAFVSREALEDTKIGGLAIPKGIHLWTLIPTLHRNPDIWGPDANEFKPARFANSISDTCKLPQGYAPFGVGPRLCLGRNFAMVELKVVLSLIVSNFSFSISPRYHHSPAYRMIVQPKNGVYLILNKI</sequence>
<keyword evidence="6 13" id="KW-1133">Transmembrane helix</keyword>
<evidence type="ECO:0000313" key="15">
    <source>
        <dbReference type="Proteomes" id="UP001141806"/>
    </source>
</evidence>
<dbReference type="InterPro" id="IPR050665">
    <property type="entry name" value="Cytochrome_P450_Monooxygen"/>
</dbReference>
<keyword evidence="5 11" id="KW-0479">Metal-binding</keyword>
<dbReference type="GO" id="GO:0020037">
    <property type="term" value="F:heme binding"/>
    <property type="evidence" value="ECO:0007669"/>
    <property type="project" value="InterPro"/>
</dbReference>
<evidence type="ECO:0000256" key="3">
    <source>
        <dbReference type="ARBA" id="ARBA00022617"/>
    </source>
</evidence>
<evidence type="ECO:0000313" key="14">
    <source>
        <dbReference type="EMBL" id="KAJ4978101.1"/>
    </source>
</evidence>
<comment type="subcellular location">
    <subcellularLocation>
        <location evidence="1">Membrane</location>
    </subcellularLocation>
</comment>
<evidence type="ECO:0000256" key="1">
    <source>
        <dbReference type="ARBA" id="ARBA00004370"/>
    </source>
</evidence>
<dbReference type="PANTHER" id="PTHR24282:SF36">
    <property type="entry name" value="CYTOCHROME P450 714A1-RELATED"/>
    <property type="match status" value="1"/>
</dbReference>
<dbReference type="PRINTS" id="PR00463">
    <property type="entry name" value="EP450I"/>
</dbReference>
<dbReference type="PROSITE" id="PS00086">
    <property type="entry name" value="CYTOCHROME_P450"/>
    <property type="match status" value="1"/>
</dbReference>
<dbReference type="GO" id="GO:0016020">
    <property type="term" value="C:membrane"/>
    <property type="evidence" value="ECO:0007669"/>
    <property type="project" value="UniProtKB-SubCell"/>
</dbReference>
<proteinExistence type="inferred from homology"/>
<dbReference type="EMBL" id="JAMYWD010000002">
    <property type="protein sequence ID" value="KAJ4978101.1"/>
    <property type="molecule type" value="Genomic_DNA"/>
</dbReference>
<organism evidence="14 15">
    <name type="scientific">Protea cynaroides</name>
    <dbReference type="NCBI Taxonomy" id="273540"/>
    <lineage>
        <taxon>Eukaryota</taxon>
        <taxon>Viridiplantae</taxon>
        <taxon>Streptophyta</taxon>
        <taxon>Embryophyta</taxon>
        <taxon>Tracheophyta</taxon>
        <taxon>Spermatophyta</taxon>
        <taxon>Magnoliopsida</taxon>
        <taxon>Proteales</taxon>
        <taxon>Proteaceae</taxon>
        <taxon>Protea</taxon>
    </lineage>
</organism>
<evidence type="ECO:0000256" key="9">
    <source>
        <dbReference type="ARBA" id="ARBA00023033"/>
    </source>
</evidence>
<accession>A0A9Q0KWQ3</accession>
<evidence type="ECO:0000256" key="11">
    <source>
        <dbReference type="PIRSR" id="PIRSR602401-1"/>
    </source>
</evidence>
<evidence type="ECO:0000256" key="4">
    <source>
        <dbReference type="ARBA" id="ARBA00022692"/>
    </source>
</evidence>
<keyword evidence="15" id="KW-1185">Reference proteome</keyword>
<feature type="binding site" description="axial binding residue" evidence="11">
    <location>
        <position position="477"/>
    </location>
    <ligand>
        <name>heme</name>
        <dbReference type="ChEBI" id="CHEBI:30413"/>
    </ligand>
    <ligandPart>
        <name>Fe</name>
        <dbReference type="ChEBI" id="CHEBI:18248"/>
    </ligandPart>
</feature>
<evidence type="ECO:0000256" key="7">
    <source>
        <dbReference type="ARBA" id="ARBA00023002"/>
    </source>
</evidence>
<keyword evidence="3 11" id="KW-0349">Heme</keyword>